<reference evidence="1 4" key="1">
    <citation type="submission" date="2021-01" db="EMBL/GenBank/DDBJ databases">
        <title>Diatom-associated Roseobacters Show Island Model of Population Structure.</title>
        <authorList>
            <person name="Qu L."/>
            <person name="Feng X."/>
            <person name="Chen Y."/>
            <person name="Li L."/>
            <person name="Wang X."/>
            <person name="Hu Z."/>
            <person name="Wang H."/>
            <person name="Luo H."/>
        </authorList>
    </citation>
    <scope>NUCLEOTIDE SEQUENCE</scope>
    <source>
        <strain evidence="2 4">CC28-63</strain>
        <strain evidence="1">CC28-69</strain>
    </source>
</reference>
<dbReference type="Proteomes" id="UP000809440">
    <property type="component" value="Unassembled WGS sequence"/>
</dbReference>
<name>A0A9Q2S283_9RHOB</name>
<dbReference type="EMBL" id="JAFBXE010000053">
    <property type="protein sequence ID" value="MBM2415320.1"/>
    <property type="molecule type" value="Genomic_DNA"/>
</dbReference>
<dbReference type="RefSeq" id="WP_138488069.1">
    <property type="nucleotide sequence ID" value="NZ_JAFBWV010000052.1"/>
</dbReference>
<evidence type="ECO:0000313" key="1">
    <source>
        <dbReference type="EMBL" id="MBM2415320.1"/>
    </source>
</evidence>
<dbReference type="EMBL" id="JAFBXF010000053">
    <property type="protein sequence ID" value="MBM2419997.1"/>
    <property type="molecule type" value="Genomic_DNA"/>
</dbReference>
<sequence>MGITSTFKTKAEQSHRTDTMQDYFDRPGGFAFETSLHGIRMLYDLKGVPTVLGDVSVTDPHLHKRMAEWCAIAQRLAEGPPVITIVLPSEYVLFRTIDGDVASQADQDWWTEQIVREKQLTRADVSVACQRIEERTFLAIVELQTLREANDFASSHGFWVSRFIGRPARKMQATEKLPGDPFVFRNPSPLVLQVQE</sequence>
<protein>
    <submittedName>
        <fullName evidence="1">Uncharacterized protein</fullName>
    </submittedName>
</protein>
<gene>
    <name evidence="1" type="ORF">JQX41_23800</name>
    <name evidence="2" type="ORF">JQX48_23850</name>
</gene>
<evidence type="ECO:0000313" key="4">
    <source>
        <dbReference type="Proteomes" id="UP000809440"/>
    </source>
</evidence>
<proteinExistence type="predicted"/>
<keyword evidence="4" id="KW-1185">Reference proteome</keyword>
<comment type="caution">
    <text evidence="1">The sequence shown here is derived from an EMBL/GenBank/DDBJ whole genome shotgun (WGS) entry which is preliminary data.</text>
</comment>
<dbReference type="Proteomes" id="UP000755667">
    <property type="component" value="Unassembled WGS sequence"/>
</dbReference>
<evidence type="ECO:0000313" key="3">
    <source>
        <dbReference type="Proteomes" id="UP000755667"/>
    </source>
</evidence>
<organism evidence="1 3">
    <name type="scientific">Marivita cryptomonadis</name>
    <dbReference type="NCBI Taxonomy" id="505252"/>
    <lineage>
        <taxon>Bacteria</taxon>
        <taxon>Pseudomonadati</taxon>
        <taxon>Pseudomonadota</taxon>
        <taxon>Alphaproteobacteria</taxon>
        <taxon>Rhodobacterales</taxon>
        <taxon>Roseobacteraceae</taxon>
        <taxon>Marivita</taxon>
    </lineage>
</organism>
<accession>A0A9Q2S283</accession>
<evidence type="ECO:0000313" key="2">
    <source>
        <dbReference type="EMBL" id="MBM2419997.1"/>
    </source>
</evidence>
<dbReference type="AlphaFoldDB" id="A0A9Q2S283"/>